<dbReference type="GO" id="GO:0009639">
    <property type="term" value="P:response to red or far red light"/>
    <property type="evidence" value="ECO:0007669"/>
    <property type="project" value="InterPro"/>
</dbReference>
<evidence type="ECO:0000259" key="2">
    <source>
        <dbReference type="Pfam" id="PF04859"/>
    </source>
</evidence>
<keyword evidence="1" id="KW-0175">Coiled coil</keyword>
<accession>A0AAP0E687</accession>
<dbReference type="InterPro" id="IPR006943">
    <property type="entry name" value="DUF641_pln"/>
</dbReference>
<evidence type="ECO:0000313" key="4">
    <source>
        <dbReference type="EMBL" id="KAK9085788.1"/>
    </source>
</evidence>
<reference evidence="4 5" key="1">
    <citation type="submission" date="2024-01" db="EMBL/GenBank/DDBJ databases">
        <title>Genome assemblies of Stephania.</title>
        <authorList>
            <person name="Yang L."/>
        </authorList>
    </citation>
    <scope>NUCLEOTIDE SEQUENCE [LARGE SCALE GENOMIC DNA]</scope>
    <source>
        <strain evidence="4">QJT</strain>
        <tissue evidence="4">Leaf</tissue>
    </source>
</reference>
<dbReference type="PANTHER" id="PTHR31161">
    <property type="entry name" value="PROTEIN GRAVITROPIC IN THE LIGHT 1"/>
    <property type="match status" value="1"/>
</dbReference>
<dbReference type="InterPro" id="IPR040225">
    <property type="entry name" value="GIL1-like"/>
</dbReference>
<evidence type="ECO:0000259" key="3">
    <source>
        <dbReference type="Pfam" id="PF24994"/>
    </source>
</evidence>
<dbReference type="GO" id="GO:0009959">
    <property type="term" value="P:negative gravitropism"/>
    <property type="evidence" value="ECO:0007669"/>
    <property type="project" value="InterPro"/>
</dbReference>
<keyword evidence="5" id="KW-1185">Reference proteome</keyword>
<dbReference type="Proteomes" id="UP001417504">
    <property type="component" value="Unassembled WGS sequence"/>
</dbReference>
<feature type="domain" description="GIL1/IRKI C-terminal" evidence="3">
    <location>
        <begin position="389"/>
        <end position="444"/>
    </location>
</feature>
<evidence type="ECO:0008006" key="6">
    <source>
        <dbReference type="Google" id="ProtNLM"/>
    </source>
</evidence>
<feature type="domain" description="DUF641" evidence="2">
    <location>
        <begin position="68"/>
        <end position="188"/>
    </location>
</feature>
<gene>
    <name evidence="4" type="ORF">Sjap_026199</name>
</gene>
<sequence>MDSVIPVPGEHKVGGAVRSFTKALRLRTGSGVTLDDTIRKTKLQDRFKSDNFHSADKDEENVHYRMGVEALLAKLFASIASVKAAYAELQVAQYPYDAEGIQSADEAVVSDLKRLSELKHSYLKKQFDPCPQEGLLLAEIQEQQSVIKTYEIMVKKLESQHKLKDSEIEFLSEKLAELDRQNGMLDKRLNHSGPLSSVLDDVHLSGLSPNHFNRVLRRAVKSVQCFVKLMISEMESTAWDLGAAASTIEPNAVYPKPKHICFAFESFVCRVMFDGFQYPNFLLGNEPMQENKQRQLSFFNVFQDFKHLKPREFLVRNQNSTFGRFCRTKYLHLVHPKLETSFFGDLNQRNLINSGGCPDSSFFCAFLEMAKQVWLLHCLAFSFDPEASIFQIKNGCLFSEVFMEAVNHEAFFSSENKVIASPKVAFTVVPGFKIGKSVLQCQVYLSQ</sequence>
<dbReference type="AlphaFoldDB" id="A0AAP0E687"/>
<organism evidence="4 5">
    <name type="scientific">Stephania japonica</name>
    <dbReference type="NCBI Taxonomy" id="461633"/>
    <lineage>
        <taxon>Eukaryota</taxon>
        <taxon>Viridiplantae</taxon>
        <taxon>Streptophyta</taxon>
        <taxon>Embryophyta</taxon>
        <taxon>Tracheophyta</taxon>
        <taxon>Spermatophyta</taxon>
        <taxon>Magnoliopsida</taxon>
        <taxon>Ranunculales</taxon>
        <taxon>Menispermaceae</taxon>
        <taxon>Menispermoideae</taxon>
        <taxon>Cissampelideae</taxon>
        <taxon>Stephania</taxon>
    </lineage>
</organism>
<evidence type="ECO:0000313" key="5">
    <source>
        <dbReference type="Proteomes" id="UP001417504"/>
    </source>
</evidence>
<dbReference type="EMBL" id="JBBNAE010000011">
    <property type="protein sequence ID" value="KAK9085788.1"/>
    <property type="molecule type" value="Genomic_DNA"/>
</dbReference>
<protein>
    <recommendedName>
        <fullName evidence="6">DUF641 domain-containing protein</fullName>
    </recommendedName>
</protein>
<dbReference type="Pfam" id="PF04859">
    <property type="entry name" value="DUF641"/>
    <property type="match status" value="1"/>
</dbReference>
<dbReference type="InterPro" id="IPR056813">
    <property type="entry name" value="GIL1_IRKI_C"/>
</dbReference>
<comment type="caution">
    <text evidence="4">The sequence shown here is derived from an EMBL/GenBank/DDBJ whole genome shotgun (WGS) entry which is preliminary data.</text>
</comment>
<proteinExistence type="predicted"/>
<name>A0AAP0E687_9MAGN</name>
<feature type="coiled-coil region" evidence="1">
    <location>
        <begin position="140"/>
        <end position="188"/>
    </location>
</feature>
<dbReference type="Pfam" id="PF24994">
    <property type="entry name" value="GIL1_IRKI_C"/>
    <property type="match status" value="1"/>
</dbReference>
<evidence type="ECO:0000256" key="1">
    <source>
        <dbReference type="SAM" id="Coils"/>
    </source>
</evidence>